<keyword evidence="1" id="KW-0812">Transmembrane</keyword>
<feature type="transmembrane region" description="Helical" evidence="1">
    <location>
        <begin position="430"/>
        <end position="452"/>
    </location>
</feature>
<feature type="transmembrane region" description="Helical" evidence="1">
    <location>
        <begin position="534"/>
        <end position="553"/>
    </location>
</feature>
<dbReference type="Gene3D" id="3.30.70.1440">
    <property type="entry name" value="Multidrug efflux transporter AcrB pore domain"/>
    <property type="match status" value="1"/>
</dbReference>
<dbReference type="SUPFAM" id="SSF82866">
    <property type="entry name" value="Multidrug efflux transporter AcrB transmembrane domain"/>
    <property type="match status" value="2"/>
</dbReference>
<feature type="transmembrane region" description="Helical" evidence="1">
    <location>
        <begin position="337"/>
        <end position="355"/>
    </location>
</feature>
<dbReference type="EMBL" id="RBID01000014">
    <property type="protein sequence ID" value="RKQ58931.1"/>
    <property type="molecule type" value="Genomic_DNA"/>
</dbReference>
<dbReference type="GO" id="GO:0042910">
    <property type="term" value="F:xenobiotic transmembrane transporter activity"/>
    <property type="evidence" value="ECO:0007669"/>
    <property type="project" value="TreeGrafter"/>
</dbReference>
<dbReference type="SUPFAM" id="SSF82693">
    <property type="entry name" value="Multidrug efflux transporter AcrB pore domain, PN1, PN2, PC1 and PC2 subdomains"/>
    <property type="match status" value="3"/>
</dbReference>
<dbReference type="PRINTS" id="PR00702">
    <property type="entry name" value="ACRIFLAVINRP"/>
</dbReference>
<keyword evidence="1" id="KW-1133">Transmembrane helix</keyword>
<feature type="transmembrane region" description="Helical" evidence="1">
    <location>
        <begin position="991"/>
        <end position="1017"/>
    </location>
</feature>
<accession>A0A495BD71</accession>
<name>A0A495BD71_VOGIN</name>
<dbReference type="Proteomes" id="UP000279384">
    <property type="component" value="Unassembled WGS sequence"/>
</dbReference>
<feature type="transmembrane region" description="Helical" evidence="1">
    <location>
        <begin position="367"/>
        <end position="399"/>
    </location>
</feature>
<dbReference type="InterPro" id="IPR027463">
    <property type="entry name" value="AcrB_DN_DC_subdom"/>
</dbReference>
<evidence type="ECO:0000313" key="3">
    <source>
        <dbReference type="Proteomes" id="UP000279384"/>
    </source>
</evidence>
<comment type="caution">
    <text evidence="2">The sequence shown here is derived from an EMBL/GenBank/DDBJ whole genome shotgun (WGS) entry which is preliminary data.</text>
</comment>
<dbReference type="Gene3D" id="1.20.1640.10">
    <property type="entry name" value="Multidrug efflux transporter AcrB transmembrane domain"/>
    <property type="match status" value="2"/>
</dbReference>
<protein>
    <submittedName>
        <fullName evidence="2">HAE1 family hydrophobic/amphiphilic exporter-1</fullName>
    </submittedName>
</protein>
<dbReference type="Gene3D" id="3.30.2090.10">
    <property type="entry name" value="Multidrug efflux transporter AcrB TolC docking domain, DN and DC subdomains"/>
    <property type="match status" value="2"/>
</dbReference>
<reference evidence="2 3" key="1">
    <citation type="submission" date="2018-10" db="EMBL/GenBank/DDBJ databases">
        <title>Genomic Encyclopedia of Type Strains, Phase IV (KMG-IV): sequencing the most valuable type-strain genomes for metagenomic binning, comparative biology and taxonomic classification.</title>
        <authorList>
            <person name="Goeker M."/>
        </authorList>
    </citation>
    <scope>NUCLEOTIDE SEQUENCE [LARGE SCALE GENOMIC DNA]</scope>
    <source>
        <strain evidence="2 3">DSM 3303</strain>
    </source>
</reference>
<feature type="transmembrane region" description="Helical" evidence="1">
    <location>
        <begin position="12"/>
        <end position="29"/>
    </location>
</feature>
<feature type="transmembrane region" description="Helical" evidence="1">
    <location>
        <begin position="886"/>
        <end position="908"/>
    </location>
</feature>
<dbReference type="SUPFAM" id="SSF82714">
    <property type="entry name" value="Multidrug efflux transporter AcrB TolC docking domain, DN and DC subdomains"/>
    <property type="match status" value="2"/>
</dbReference>
<feature type="transmembrane region" description="Helical" evidence="1">
    <location>
        <begin position="914"/>
        <end position="939"/>
    </location>
</feature>
<dbReference type="AlphaFoldDB" id="A0A495BD71"/>
<dbReference type="PANTHER" id="PTHR32063:SF0">
    <property type="entry name" value="SWARMING MOTILITY PROTEIN SWRC"/>
    <property type="match status" value="1"/>
</dbReference>
<dbReference type="Gene3D" id="3.30.70.1430">
    <property type="entry name" value="Multidrug efflux transporter AcrB pore domain"/>
    <property type="match status" value="2"/>
</dbReference>
<dbReference type="InterPro" id="IPR001036">
    <property type="entry name" value="Acrflvin-R"/>
</dbReference>
<feature type="transmembrane region" description="Helical" evidence="1">
    <location>
        <begin position="458"/>
        <end position="480"/>
    </location>
</feature>
<evidence type="ECO:0000256" key="1">
    <source>
        <dbReference type="SAM" id="Phobius"/>
    </source>
</evidence>
<keyword evidence="1" id="KW-0472">Membrane</keyword>
<feature type="transmembrane region" description="Helical" evidence="1">
    <location>
        <begin position="861"/>
        <end position="879"/>
    </location>
</feature>
<dbReference type="Gene3D" id="3.30.70.1320">
    <property type="entry name" value="Multidrug efflux transporter AcrB pore domain like"/>
    <property type="match status" value="1"/>
</dbReference>
<dbReference type="GO" id="GO:0005886">
    <property type="term" value="C:plasma membrane"/>
    <property type="evidence" value="ECO:0007669"/>
    <property type="project" value="TreeGrafter"/>
</dbReference>
<organism evidence="2 3">
    <name type="scientific">Vogesella indigofera</name>
    <name type="common">Pseudomonas indigofera</name>
    <dbReference type="NCBI Taxonomy" id="45465"/>
    <lineage>
        <taxon>Bacteria</taxon>
        <taxon>Pseudomonadati</taxon>
        <taxon>Pseudomonadota</taxon>
        <taxon>Betaproteobacteria</taxon>
        <taxon>Neisseriales</taxon>
        <taxon>Chromobacteriaceae</taxon>
        <taxon>Vogesella</taxon>
    </lineage>
</organism>
<gene>
    <name evidence="2" type="ORF">C8E02_1907</name>
</gene>
<dbReference type="PANTHER" id="PTHR32063">
    <property type="match status" value="1"/>
</dbReference>
<evidence type="ECO:0000313" key="2">
    <source>
        <dbReference type="EMBL" id="RKQ58931.1"/>
    </source>
</evidence>
<dbReference type="RefSeq" id="WP_120810548.1">
    <property type="nucleotide sequence ID" value="NZ_RBID01000014.1"/>
</dbReference>
<dbReference type="Pfam" id="PF00873">
    <property type="entry name" value="ACR_tran"/>
    <property type="match status" value="1"/>
</dbReference>
<feature type="transmembrane region" description="Helical" evidence="1">
    <location>
        <begin position="960"/>
        <end position="979"/>
    </location>
</feature>
<proteinExistence type="predicted"/>
<sequence>MWLTRVSVQNPYLAAVMMLLLTVLGLFAWKQLPVEEFPDIRFPVAVVSASYPGASPEVIESEVTRPLEEAVNTINGVKHIRSYSSEGVATLVVEFELSTDPAIGLQEVRDKVGAAQGRLRREVSTPTISQMNPNDEPLMSYTFSQQDGSQRELSNWLDNVLKKRLQTVSGVGEVKLVGASKREIRIELQPYRLEALGLSVSEVADAIAAANRDFPAGQVSSQRNELSVRVAGKLESVDDFRELGIATRQGATIRLADVAEVRDSEEEKNSISLIDGKPAVGLDVRAARGANVVAVADAVKAIIAEQRPLMPAGSEVKLTYDKSDEVRKSLSGVQQTLLEGAGLTVLIVFLFLGSWRSTVITGLTLPIALLGTLFAVQALGFTLNVMTLMALSLSIGLLIDDAIVVRENIVRHATLGKGHYQAALDGTNEIGLAVLATTLTIVAVFLPVGFMGGIIGKFFHQFGLAVTVAVLISMFVSFTLDPMLSSVWHDPHRHGDHHKGPVGRALDWFEASLDRLADGYVRVIRWALAHRKTVLATALALTVGSFMLVPVIGGEFLPRADNGDFRLSFKTAPGSTLEYTAAKAREVEAQLRSIPEVNTVDSKIGGGRFGAGRNEAQLTIDVGDKQSRQRDLFQLMAAARSSAQRVAGIELDSVQELGQHGPGGKPVNIGIRGSDLQALSQATDAVMAAIARVNGVRDVQSSFSDADPALDVRLDRDAAASLGVDLTRVGNTLSVLLAGSTVTTWEAPDGENYDVRLQLPREGREAALLEVLMVPGTRRDNGEANMVPLAQLARIEPGSSPRQIERTDLMREISVTANISGRSAGEVFAGVDAALKQLRLPAGVMLSQEGERKSMQESLNYAVQALAMGVIFIYLILAAQFRSFTLPVTIMMALPLAFVGVFAALWLFGSTLNMFSVIGIIMLMGLAAKNGILLVDFINQSRKEGMARLDAIVEAGRVRLRPIMMTSLAMIFGMLPLALASGAGSETQRPMAHAIIGGLITSTVLTLIVLPVVYTYLDSLRTRIRGLLARLTGQTAASPH</sequence>